<protein>
    <submittedName>
        <fullName evidence="2">Methyltransferase domain-containing protein</fullName>
    </submittedName>
</protein>
<dbReference type="InterPro" id="IPR029063">
    <property type="entry name" value="SAM-dependent_MTases_sf"/>
</dbReference>
<comment type="caution">
    <text evidence="2">The sequence shown here is derived from an EMBL/GenBank/DDBJ whole genome shotgun (WGS) entry which is preliminary data.</text>
</comment>
<reference evidence="2 3" key="1">
    <citation type="submission" date="2019-12" db="EMBL/GenBank/DDBJ databases">
        <title>Halocatena pleomorpha gen. nov. sp. nov., an extremely halophilic archaeon of family Halobacteriaceae isolated from saltpan soil.</title>
        <authorList>
            <person name="Pal Y."/>
            <person name="Verma A."/>
            <person name="Krishnamurthi S."/>
            <person name="Kumar P."/>
        </authorList>
    </citation>
    <scope>NUCLEOTIDE SEQUENCE [LARGE SCALE GENOMIC DNA]</scope>
    <source>
        <strain evidence="2 3">JCM 16495</strain>
    </source>
</reference>
<evidence type="ECO:0000313" key="3">
    <source>
        <dbReference type="Proteomes" id="UP000451471"/>
    </source>
</evidence>
<keyword evidence="2" id="KW-0808">Transferase</keyword>
<keyword evidence="3" id="KW-1185">Reference proteome</keyword>
<accession>A0A6B0GR25</accession>
<dbReference type="AlphaFoldDB" id="A0A6B0GR25"/>
<dbReference type="Pfam" id="PF13649">
    <property type="entry name" value="Methyltransf_25"/>
    <property type="match status" value="1"/>
</dbReference>
<proteinExistence type="predicted"/>
<dbReference type="Proteomes" id="UP000451471">
    <property type="component" value="Unassembled WGS sequence"/>
</dbReference>
<sequence length="253" mass="28286">MTDLNRYTAELAASYRTAHERTDVGDESFYLDCATNTDGRVLEAACGTGRLYLELLDEGVDADGFDVSRPMLELLQERAATMGVQPTVWQADLRTVGTASAYDLVIVPYNSFCNLTTVDDQLAALDALHAALNPGGRLVFDVYVPQYDVIADAFGEWHSEREFEHDGRTLYSRTRTTIESQVDQTYRCEHEIRDTDGDEVAREEFVLAHLPPQQVELLARHSPFEQWSVDGGFDGDGLDDGDGVQLWRLRKAA</sequence>
<dbReference type="RefSeq" id="WP_158204241.1">
    <property type="nucleotide sequence ID" value="NZ_WSZK01000015.1"/>
</dbReference>
<dbReference type="Gene3D" id="3.40.50.150">
    <property type="entry name" value="Vaccinia Virus protein VP39"/>
    <property type="match status" value="1"/>
</dbReference>
<dbReference type="EMBL" id="WSZK01000015">
    <property type="protein sequence ID" value="MWG34575.1"/>
    <property type="molecule type" value="Genomic_DNA"/>
</dbReference>
<dbReference type="OrthoDB" id="147504at2157"/>
<dbReference type="CDD" id="cd02440">
    <property type="entry name" value="AdoMet_MTases"/>
    <property type="match status" value="1"/>
</dbReference>
<name>A0A6B0GR25_9EURY</name>
<keyword evidence="2" id="KW-0489">Methyltransferase</keyword>
<organism evidence="2 3">
    <name type="scientific">Halomarina oriensis</name>
    <dbReference type="NCBI Taxonomy" id="671145"/>
    <lineage>
        <taxon>Archaea</taxon>
        <taxon>Methanobacteriati</taxon>
        <taxon>Methanobacteriota</taxon>
        <taxon>Stenosarchaea group</taxon>
        <taxon>Halobacteria</taxon>
        <taxon>Halobacteriales</taxon>
        <taxon>Natronomonadaceae</taxon>
        <taxon>Halomarina</taxon>
    </lineage>
</organism>
<evidence type="ECO:0000313" key="2">
    <source>
        <dbReference type="EMBL" id="MWG34575.1"/>
    </source>
</evidence>
<gene>
    <name evidence="2" type="ORF">GQS65_08740</name>
</gene>
<feature type="domain" description="Methyltransferase" evidence="1">
    <location>
        <begin position="41"/>
        <end position="136"/>
    </location>
</feature>
<evidence type="ECO:0000259" key="1">
    <source>
        <dbReference type="Pfam" id="PF13649"/>
    </source>
</evidence>
<dbReference type="GO" id="GO:0008168">
    <property type="term" value="F:methyltransferase activity"/>
    <property type="evidence" value="ECO:0007669"/>
    <property type="project" value="UniProtKB-KW"/>
</dbReference>
<dbReference type="SUPFAM" id="SSF53335">
    <property type="entry name" value="S-adenosyl-L-methionine-dependent methyltransferases"/>
    <property type="match status" value="1"/>
</dbReference>
<dbReference type="GO" id="GO:0032259">
    <property type="term" value="P:methylation"/>
    <property type="evidence" value="ECO:0007669"/>
    <property type="project" value="UniProtKB-KW"/>
</dbReference>
<dbReference type="InterPro" id="IPR041698">
    <property type="entry name" value="Methyltransf_25"/>
</dbReference>